<reference evidence="2 3" key="1">
    <citation type="submission" date="2011-12" db="EMBL/GenBank/DDBJ databases">
        <title>Whole genome shotgun sequence of Gordonia effusa NBRC 100432.</title>
        <authorList>
            <person name="Yoshida I."/>
            <person name="Takarada H."/>
            <person name="Hosoyama A."/>
            <person name="Tsuchikane K."/>
            <person name="Katsumata H."/>
            <person name="Yamazaki S."/>
            <person name="Fujita N."/>
        </authorList>
    </citation>
    <scope>NUCLEOTIDE SEQUENCE [LARGE SCALE GENOMIC DNA]</scope>
    <source>
        <strain evidence="2 3">NBRC 100432</strain>
    </source>
</reference>
<dbReference type="STRING" id="1077974.GOEFS_035_00410"/>
<evidence type="ECO:0000313" key="3">
    <source>
        <dbReference type="Proteomes" id="UP000035034"/>
    </source>
</evidence>
<feature type="domain" description="AB hydrolase-1" evidence="1">
    <location>
        <begin position="14"/>
        <end position="195"/>
    </location>
</feature>
<organism evidence="2 3">
    <name type="scientific">Gordonia effusa NBRC 100432</name>
    <dbReference type="NCBI Taxonomy" id="1077974"/>
    <lineage>
        <taxon>Bacteria</taxon>
        <taxon>Bacillati</taxon>
        <taxon>Actinomycetota</taxon>
        <taxon>Actinomycetes</taxon>
        <taxon>Mycobacteriales</taxon>
        <taxon>Gordoniaceae</taxon>
        <taxon>Gordonia</taxon>
    </lineage>
</organism>
<proteinExistence type="predicted"/>
<evidence type="ECO:0000313" key="2">
    <source>
        <dbReference type="EMBL" id="GAB17509.1"/>
    </source>
</evidence>
<dbReference type="EMBL" id="BAEH01000035">
    <property type="protein sequence ID" value="GAB17509.1"/>
    <property type="molecule type" value="Genomic_DNA"/>
</dbReference>
<dbReference type="InterPro" id="IPR029058">
    <property type="entry name" value="AB_hydrolase_fold"/>
</dbReference>
<keyword evidence="3" id="KW-1185">Reference proteome</keyword>
<name>H0QXF8_9ACTN</name>
<evidence type="ECO:0000259" key="1">
    <source>
        <dbReference type="Pfam" id="PF12697"/>
    </source>
</evidence>
<dbReference type="Proteomes" id="UP000035034">
    <property type="component" value="Unassembled WGS sequence"/>
</dbReference>
<dbReference type="eggNOG" id="COG2267">
    <property type="taxonomic scope" value="Bacteria"/>
</dbReference>
<dbReference type="SUPFAM" id="SSF53474">
    <property type="entry name" value="alpha/beta-Hydrolases"/>
    <property type="match status" value="1"/>
</dbReference>
<dbReference type="AlphaFoldDB" id="H0QXF8"/>
<keyword evidence="2" id="KW-0378">Hydrolase</keyword>
<dbReference type="Gene3D" id="3.40.50.1820">
    <property type="entry name" value="alpha/beta hydrolase"/>
    <property type="match status" value="1"/>
</dbReference>
<sequence length="216" mass="23364">MAADLKKVIEVCAPDGDLVLVGHSLGGMVLMALAEHWPDLLAERVSGVVFASTSSGALWSPVKHLPGFISAAPWVLRLNRPHLMKNTGLTRLLMRRRLYGGAASRSHLEETIEQMRSVDATVMADLGIALLLHERSHLLSAFDSIPTVVLSGSKDRLTRTRHSRRIAEGIAGALLLEEPSAGHIIPHERPAVVIREVGVLVRANSARARELQAVPA</sequence>
<accession>H0QXF8</accession>
<dbReference type="GO" id="GO:0016787">
    <property type="term" value="F:hydrolase activity"/>
    <property type="evidence" value="ECO:0007669"/>
    <property type="project" value="UniProtKB-KW"/>
</dbReference>
<dbReference type="InterPro" id="IPR000073">
    <property type="entry name" value="AB_hydrolase_1"/>
</dbReference>
<dbReference type="Pfam" id="PF12697">
    <property type="entry name" value="Abhydrolase_6"/>
    <property type="match status" value="1"/>
</dbReference>
<protein>
    <submittedName>
        <fullName evidence="2">Putative hydrolase</fullName>
    </submittedName>
</protein>
<gene>
    <name evidence="2" type="ORF">GOEFS_035_00410</name>
</gene>
<comment type="caution">
    <text evidence="2">The sequence shown here is derived from an EMBL/GenBank/DDBJ whole genome shotgun (WGS) entry which is preliminary data.</text>
</comment>